<dbReference type="Proteomes" id="UP000310200">
    <property type="component" value="Unassembled WGS sequence"/>
</dbReference>
<feature type="compositionally biased region" description="Polar residues" evidence="1">
    <location>
        <begin position="75"/>
        <end position="88"/>
    </location>
</feature>
<dbReference type="AlphaFoldDB" id="A0A4S2KL96"/>
<dbReference type="EMBL" id="QBLH01002377">
    <property type="protein sequence ID" value="TGZ48647.1"/>
    <property type="molecule type" value="Genomic_DNA"/>
</dbReference>
<proteinExistence type="predicted"/>
<evidence type="ECO:0000313" key="3">
    <source>
        <dbReference type="Proteomes" id="UP000310200"/>
    </source>
</evidence>
<feature type="compositionally biased region" description="Basic and acidic residues" evidence="1">
    <location>
        <begin position="97"/>
        <end position="108"/>
    </location>
</feature>
<keyword evidence="3" id="KW-1185">Reference proteome</keyword>
<gene>
    <name evidence="2" type="ORF">DBV15_04819</name>
</gene>
<protein>
    <submittedName>
        <fullName evidence="2">Uncharacterized protein</fullName>
    </submittedName>
</protein>
<sequence>MFSWWHLHNSGANEARTNEHIRASANQHRLSRTIASIADGCEHCTITEYRGVWSNVSREWSRGDQTAANRHRPTATDSDISDLASTDGLQRHHLASRARDSTVDDTSRGSRVSRVSGESGRQWCQSAVARSPDGRQHSAESRVRAHCRFAHSTVRVRSVQWWKRKKNGGYLGVVGATCLQHKCEYRLAEGFKRSAVTFVRNLAQPRGAGCQE</sequence>
<evidence type="ECO:0000313" key="2">
    <source>
        <dbReference type="EMBL" id="TGZ48647.1"/>
    </source>
</evidence>
<accession>A0A4S2KL96</accession>
<reference evidence="2 3" key="1">
    <citation type="journal article" date="2019" name="Philos. Trans. R. Soc. Lond., B, Biol. Sci.">
        <title>Ant behaviour and brain gene expression of defending hosts depend on the ecological success of the intruding social parasite.</title>
        <authorList>
            <person name="Kaur R."/>
            <person name="Stoldt M."/>
            <person name="Jongepier E."/>
            <person name="Feldmeyer B."/>
            <person name="Menzel F."/>
            <person name="Bornberg-Bauer E."/>
            <person name="Foitzik S."/>
        </authorList>
    </citation>
    <scope>NUCLEOTIDE SEQUENCE [LARGE SCALE GENOMIC DNA]</scope>
    <source>
        <tissue evidence="2">Whole body</tissue>
    </source>
</reference>
<organism evidence="2 3">
    <name type="scientific">Temnothorax longispinosus</name>
    <dbReference type="NCBI Taxonomy" id="300112"/>
    <lineage>
        <taxon>Eukaryota</taxon>
        <taxon>Metazoa</taxon>
        <taxon>Ecdysozoa</taxon>
        <taxon>Arthropoda</taxon>
        <taxon>Hexapoda</taxon>
        <taxon>Insecta</taxon>
        <taxon>Pterygota</taxon>
        <taxon>Neoptera</taxon>
        <taxon>Endopterygota</taxon>
        <taxon>Hymenoptera</taxon>
        <taxon>Apocrita</taxon>
        <taxon>Aculeata</taxon>
        <taxon>Formicoidea</taxon>
        <taxon>Formicidae</taxon>
        <taxon>Myrmicinae</taxon>
        <taxon>Temnothorax</taxon>
    </lineage>
</organism>
<feature type="compositionally biased region" description="Low complexity" evidence="1">
    <location>
        <begin position="109"/>
        <end position="118"/>
    </location>
</feature>
<name>A0A4S2KL96_9HYME</name>
<comment type="caution">
    <text evidence="2">The sequence shown here is derived from an EMBL/GenBank/DDBJ whole genome shotgun (WGS) entry which is preliminary data.</text>
</comment>
<feature type="region of interest" description="Disordered" evidence="1">
    <location>
        <begin position="63"/>
        <end position="118"/>
    </location>
</feature>
<evidence type="ECO:0000256" key="1">
    <source>
        <dbReference type="SAM" id="MobiDB-lite"/>
    </source>
</evidence>